<evidence type="ECO:0000313" key="1">
    <source>
        <dbReference type="EMBL" id="KAI0027742.1"/>
    </source>
</evidence>
<evidence type="ECO:0000313" key="2">
    <source>
        <dbReference type="Proteomes" id="UP000814128"/>
    </source>
</evidence>
<protein>
    <submittedName>
        <fullName evidence="1">Uncharacterized protein</fullName>
    </submittedName>
</protein>
<name>A0ACB8Q7X4_9AGAM</name>
<dbReference type="EMBL" id="MU273846">
    <property type="protein sequence ID" value="KAI0027742.1"/>
    <property type="molecule type" value="Genomic_DNA"/>
</dbReference>
<reference evidence="1" key="1">
    <citation type="submission" date="2021-02" db="EMBL/GenBank/DDBJ databases">
        <authorList>
            <consortium name="DOE Joint Genome Institute"/>
            <person name="Ahrendt S."/>
            <person name="Looney B.P."/>
            <person name="Miyauchi S."/>
            <person name="Morin E."/>
            <person name="Drula E."/>
            <person name="Courty P.E."/>
            <person name="Chicoki N."/>
            <person name="Fauchery L."/>
            <person name="Kohler A."/>
            <person name="Kuo A."/>
            <person name="Labutti K."/>
            <person name="Pangilinan J."/>
            <person name="Lipzen A."/>
            <person name="Riley R."/>
            <person name="Andreopoulos W."/>
            <person name="He G."/>
            <person name="Johnson J."/>
            <person name="Barry K.W."/>
            <person name="Grigoriev I.V."/>
            <person name="Nagy L."/>
            <person name="Hibbett D."/>
            <person name="Henrissat B."/>
            <person name="Matheny P.B."/>
            <person name="Labbe J."/>
            <person name="Martin F."/>
        </authorList>
    </citation>
    <scope>NUCLEOTIDE SEQUENCE</scope>
    <source>
        <strain evidence="1">EC-137</strain>
    </source>
</reference>
<proteinExistence type="predicted"/>
<organism evidence="1 2">
    <name type="scientific">Vararia minispora EC-137</name>
    <dbReference type="NCBI Taxonomy" id="1314806"/>
    <lineage>
        <taxon>Eukaryota</taxon>
        <taxon>Fungi</taxon>
        <taxon>Dikarya</taxon>
        <taxon>Basidiomycota</taxon>
        <taxon>Agaricomycotina</taxon>
        <taxon>Agaricomycetes</taxon>
        <taxon>Russulales</taxon>
        <taxon>Lachnocladiaceae</taxon>
        <taxon>Vararia</taxon>
    </lineage>
</organism>
<sequence length="204" mass="22352">MVYDSTSDFPLVGENVLDSPWGDEPVEIQNAEWNKLSSDFTNAGYREGITAGKDAALQEGFDAGYAFVGIPLGHELGFLRGQASALHTILSTSPAPDCIQVVEARAIMDGLAVVRFTDIAPRDLEAEQHAREHLEMMDETMDENLGLVERRRTEQVEDKMRVLSAGPGIPKDSRRPTVDDVKALKKRLEILGSITGVALDPHHS</sequence>
<accession>A0ACB8Q7X4</accession>
<keyword evidence="2" id="KW-1185">Reference proteome</keyword>
<comment type="caution">
    <text evidence="1">The sequence shown here is derived from an EMBL/GenBank/DDBJ whole genome shotgun (WGS) entry which is preliminary data.</text>
</comment>
<gene>
    <name evidence="1" type="ORF">K488DRAFT_60556</name>
</gene>
<reference evidence="1" key="2">
    <citation type="journal article" date="2022" name="New Phytol.">
        <title>Evolutionary transition to the ectomycorrhizal habit in the genomes of a hyperdiverse lineage of mushroom-forming fungi.</title>
        <authorList>
            <person name="Looney B."/>
            <person name="Miyauchi S."/>
            <person name="Morin E."/>
            <person name="Drula E."/>
            <person name="Courty P.E."/>
            <person name="Kohler A."/>
            <person name="Kuo A."/>
            <person name="LaButti K."/>
            <person name="Pangilinan J."/>
            <person name="Lipzen A."/>
            <person name="Riley R."/>
            <person name="Andreopoulos W."/>
            <person name="He G."/>
            <person name="Johnson J."/>
            <person name="Nolan M."/>
            <person name="Tritt A."/>
            <person name="Barry K.W."/>
            <person name="Grigoriev I.V."/>
            <person name="Nagy L.G."/>
            <person name="Hibbett D."/>
            <person name="Henrissat B."/>
            <person name="Matheny P.B."/>
            <person name="Labbe J."/>
            <person name="Martin F.M."/>
        </authorList>
    </citation>
    <scope>NUCLEOTIDE SEQUENCE</scope>
    <source>
        <strain evidence="1">EC-137</strain>
    </source>
</reference>
<dbReference type="Proteomes" id="UP000814128">
    <property type="component" value="Unassembled WGS sequence"/>
</dbReference>